<gene>
    <name evidence="2" type="ORF">SSQG_06987</name>
</gene>
<name>D9XA79_STRVT</name>
<dbReference type="eggNOG" id="COG3023">
    <property type="taxonomic scope" value="Bacteria"/>
</dbReference>
<dbReference type="Proteomes" id="UP000004184">
    <property type="component" value="Unassembled WGS sequence"/>
</dbReference>
<accession>D9XA79</accession>
<dbReference type="STRING" id="591159.SSQG_06987"/>
<feature type="chain" id="PRO_5039154478" evidence="1">
    <location>
        <begin position="31"/>
        <end position="154"/>
    </location>
</feature>
<reference evidence="3" key="1">
    <citation type="submission" date="2009-02" db="EMBL/GenBank/DDBJ databases">
        <title>Annotation of Streptomyces viridochromogenes strain DSM 40736.</title>
        <authorList>
            <consortium name="The Broad Institute Genome Sequencing Platform"/>
            <consortium name="Broad Institute Microbial Sequencing Center"/>
            <person name="Fischbach M."/>
            <person name="Godfrey P."/>
            <person name="Ward D."/>
            <person name="Young S."/>
            <person name="Zeng Q."/>
            <person name="Koehrsen M."/>
            <person name="Alvarado L."/>
            <person name="Berlin A.M."/>
            <person name="Bochicchio J."/>
            <person name="Borenstein D."/>
            <person name="Chapman S.B."/>
            <person name="Chen Z."/>
            <person name="Engels R."/>
            <person name="Freedman E."/>
            <person name="Gellesch M."/>
            <person name="Goldberg J."/>
            <person name="Griggs A."/>
            <person name="Gujja S."/>
            <person name="Heilman E.R."/>
            <person name="Heiman D.I."/>
            <person name="Hepburn T.A."/>
            <person name="Howarth C."/>
            <person name="Jen D."/>
            <person name="Larson L."/>
            <person name="Lewis B."/>
            <person name="Mehta T."/>
            <person name="Park D."/>
            <person name="Pearson M."/>
            <person name="Richards J."/>
            <person name="Roberts A."/>
            <person name="Saif S."/>
            <person name="Shea T.D."/>
            <person name="Shenoy N."/>
            <person name="Sisk P."/>
            <person name="Stolte C."/>
            <person name="Sykes S.N."/>
            <person name="Thomson T."/>
            <person name="Walk T."/>
            <person name="White J."/>
            <person name="Yandava C."/>
            <person name="Straight P."/>
            <person name="Clardy J."/>
            <person name="Hung D."/>
            <person name="Kolter R."/>
            <person name="Mekalanos J."/>
            <person name="Walker S."/>
            <person name="Walsh C.T."/>
            <person name="Wieland-Brown L.C."/>
            <person name="Haas B."/>
            <person name="Nusbaum C."/>
            <person name="Birren B."/>
        </authorList>
    </citation>
    <scope>NUCLEOTIDE SEQUENCE [LARGE SCALE GENOMIC DNA]</scope>
    <source>
        <strain evidence="3">DSM 40736 / JCM 4977 / BCRC 1201 / Tue 494</strain>
    </source>
</reference>
<sequence length="154" mass="16123">MQGGNMRFTRSVLAASAVAALSVGTMTAMASPASAAPNTTAQKVCGSAYKTVNSAAVGTQGTVYLTYNASNGKNCVATIRNNPGTARQMSAWIYVPDTELGDSDEGTYTSYAGPTYVYGKGHCVDWGGSIDNVYVQVYGSNCASLKEKRVTFTR</sequence>
<keyword evidence="3" id="KW-1185">Reference proteome</keyword>
<dbReference type="HOGENOM" id="CLU_144851_0_0_11"/>
<dbReference type="EMBL" id="GG657757">
    <property type="protein sequence ID" value="EFL36469.1"/>
    <property type="molecule type" value="Genomic_DNA"/>
</dbReference>
<keyword evidence="1" id="KW-0732">Signal</keyword>
<organism evidence="2 3">
    <name type="scientific">Streptomyces viridochromogenes (strain DSM 40736 / JCM 4977 / BCRC 1201 / Tue 494)</name>
    <dbReference type="NCBI Taxonomy" id="591159"/>
    <lineage>
        <taxon>Bacteria</taxon>
        <taxon>Bacillati</taxon>
        <taxon>Actinomycetota</taxon>
        <taxon>Actinomycetes</taxon>
        <taxon>Kitasatosporales</taxon>
        <taxon>Streptomycetaceae</taxon>
        <taxon>Streptomyces</taxon>
    </lineage>
</organism>
<evidence type="ECO:0000256" key="1">
    <source>
        <dbReference type="SAM" id="SignalP"/>
    </source>
</evidence>
<protein>
    <submittedName>
        <fullName evidence="2">Spore-associated protein</fullName>
    </submittedName>
</protein>
<proteinExistence type="predicted"/>
<evidence type="ECO:0000313" key="3">
    <source>
        <dbReference type="Proteomes" id="UP000004184"/>
    </source>
</evidence>
<feature type="signal peptide" evidence="1">
    <location>
        <begin position="1"/>
        <end position="30"/>
    </location>
</feature>
<evidence type="ECO:0000313" key="2">
    <source>
        <dbReference type="EMBL" id="EFL36469.1"/>
    </source>
</evidence>
<dbReference type="AlphaFoldDB" id="D9XA79"/>